<protein>
    <recommendedName>
        <fullName evidence="6">Alpha-galactosidase</fullName>
    </recommendedName>
</protein>
<dbReference type="SUPFAM" id="SSF51445">
    <property type="entry name" value="(Trans)glycosidases"/>
    <property type="match status" value="1"/>
</dbReference>
<gene>
    <name evidence="4" type="ORF">GCM10009789_84490</name>
</gene>
<dbReference type="CDD" id="cd14791">
    <property type="entry name" value="GH36"/>
    <property type="match status" value="1"/>
</dbReference>
<dbReference type="EMBL" id="BAAAOS010000068">
    <property type="protein sequence ID" value="GAA1617638.1"/>
    <property type="molecule type" value="Genomic_DNA"/>
</dbReference>
<sequence>MVHPSRRSLDYPHSSKILHPQRIEDPVGSSTVAELEYDASALVFEHGWQSWSPSGWYPLTTQPPRPTAPNHRVMAYRPEITRLASSVGSSPRFEGEGLLAIATGGEVVVVGAKTPDAVPSIRCDVTTNRLVVSADGEVEVTRSSPANPNQALADWADAFAARSTEQSAVRVFGPSWCSWYAYWGKVTERDVMAEVRQFDQHDLSVDLVLLDEGYQAEIGDWLTPRDDFGSTVRLAADIRSGGRRAGIWVAPFLVGSKSETARLHPEWLVPGITAGTNWGQEQLVLDVTHPGAARHLQDVFTELCRQGYDHFKLDFVYAGAIEGRRHEPIDGIAAYRHGMRLLREAVGPNRILHGCGAPILPSLGLVDCMRVSPDTDPLVDPPSGDISQPGQRGARSTSVAREFLHGRWWANDPDCLIVQPDVQDRERWAEHVENAPGLRMSSDPIGALDQWGLDRTRQLLTPSSNRPHPLKDPDA</sequence>
<dbReference type="Proteomes" id="UP001500393">
    <property type="component" value="Unassembled WGS sequence"/>
</dbReference>
<evidence type="ECO:0000256" key="2">
    <source>
        <dbReference type="ARBA" id="ARBA00023295"/>
    </source>
</evidence>
<dbReference type="Pfam" id="PF02065">
    <property type="entry name" value="Melibiase"/>
    <property type="match status" value="1"/>
</dbReference>
<dbReference type="InterPro" id="IPR013785">
    <property type="entry name" value="Aldolase_TIM"/>
</dbReference>
<evidence type="ECO:0000313" key="4">
    <source>
        <dbReference type="EMBL" id="GAA1617638.1"/>
    </source>
</evidence>
<keyword evidence="2" id="KW-0326">Glycosidase</keyword>
<dbReference type="Gene3D" id="3.20.20.70">
    <property type="entry name" value="Aldolase class I"/>
    <property type="match status" value="1"/>
</dbReference>
<keyword evidence="5" id="KW-1185">Reference proteome</keyword>
<reference evidence="5" key="1">
    <citation type="journal article" date="2019" name="Int. J. Syst. Evol. Microbiol.">
        <title>The Global Catalogue of Microorganisms (GCM) 10K type strain sequencing project: providing services to taxonomists for standard genome sequencing and annotation.</title>
        <authorList>
            <consortium name="The Broad Institute Genomics Platform"/>
            <consortium name="The Broad Institute Genome Sequencing Center for Infectious Disease"/>
            <person name="Wu L."/>
            <person name="Ma J."/>
        </authorList>
    </citation>
    <scope>NUCLEOTIDE SEQUENCE [LARGE SCALE GENOMIC DNA]</scope>
    <source>
        <strain evidence="5">JCM 14969</strain>
    </source>
</reference>
<dbReference type="PANTHER" id="PTHR43053:SF3">
    <property type="entry name" value="ALPHA-GALACTOSIDASE C-RELATED"/>
    <property type="match status" value="1"/>
</dbReference>
<proteinExistence type="predicted"/>
<comment type="caution">
    <text evidence="4">The sequence shown here is derived from an EMBL/GenBank/DDBJ whole genome shotgun (WGS) entry which is preliminary data.</text>
</comment>
<dbReference type="InterPro" id="IPR002252">
    <property type="entry name" value="Glyco_hydro_36"/>
</dbReference>
<evidence type="ECO:0000256" key="3">
    <source>
        <dbReference type="SAM" id="MobiDB-lite"/>
    </source>
</evidence>
<dbReference type="PANTHER" id="PTHR43053">
    <property type="entry name" value="GLYCOSIDASE FAMILY 31"/>
    <property type="match status" value="1"/>
</dbReference>
<evidence type="ECO:0008006" key="6">
    <source>
        <dbReference type="Google" id="ProtNLM"/>
    </source>
</evidence>
<evidence type="ECO:0000256" key="1">
    <source>
        <dbReference type="ARBA" id="ARBA00022801"/>
    </source>
</evidence>
<organism evidence="4 5">
    <name type="scientific">Kribbella sancticallisti</name>
    <dbReference type="NCBI Taxonomy" id="460087"/>
    <lineage>
        <taxon>Bacteria</taxon>
        <taxon>Bacillati</taxon>
        <taxon>Actinomycetota</taxon>
        <taxon>Actinomycetes</taxon>
        <taxon>Propionibacteriales</taxon>
        <taxon>Kribbellaceae</taxon>
        <taxon>Kribbella</taxon>
    </lineage>
</organism>
<keyword evidence="1" id="KW-0378">Hydrolase</keyword>
<dbReference type="InterPro" id="IPR017853">
    <property type="entry name" value="GH"/>
</dbReference>
<evidence type="ECO:0000313" key="5">
    <source>
        <dbReference type="Proteomes" id="UP001500393"/>
    </source>
</evidence>
<accession>A0ABP4QP61</accession>
<feature type="region of interest" description="Disordered" evidence="3">
    <location>
        <begin position="435"/>
        <end position="475"/>
    </location>
</feature>
<name>A0ABP4QP61_9ACTN</name>
<dbReference type="InterPro" id="IPR050985">
    <property type="entry name" value="Alpha-glycosidase_related"/>
</dbReference>